<accession>A0A917WGB2</accession>
<dbReference type="Proteomes" id="UP000649829">
    <property type="component" value="Unassembled WGS sequence"/>
</dbReference>
<gene>
    <name evidence="1" type="ORF">GCM10011534_27900</name>
</gene>
<comment type="caution">
    <text evidence="1">The sequence shown here is derived from an EMBL/GenBank/DDBJ whole genome shotgun (WGS) entry which is preliminary data.</text>
</comment>
<evidence type="ECO:0008006" key="3">
    <source>
        <dbReference type="Google" id="ProtNLM"/>
    </source>
</evidence>
<dbReference type="SUPFAM" id="SSF53850">
    <property type="entry name" value="Periplasmic binding protein-like II"/>
    <property type="match status" value="1"/>
</dbReference>
<evidence type="ECO:0000313" key="1">
    <source>
        <dbReference type="EMBL" id="GGM04562.1"/>
    </source>
</evidence>
<evidence type="ECO:0000313" key="2">
    <source>
        <dbReference type="Proteomes" id="UP000649829"/>
    </source>
</evidence>
<protein>
    <recommendedName>
        <fullName evidence="3">Molybdate ABC transporter substrate-binding protein</fullName>
    </recommendedName>
</protein>
<dbReference type="Pfam" id="PF13531">
    <property type="entry name" value="SBP_bac_11"/>
    <property type="match status" value="1"/>
</dbReference>
<reference evidence="1" key="1">
    <citation type="journal article" date="2014" name="Int. J. Syst. Evol. Microbiol.">
        <title>Complete genome sequence of Corynebacterium casei LMG S-19264T (=DSM 44701T), isolated from a smear-ripened cheese.</title>
        <authorList>
            <consortium name="US DOE Joint Genome Institute (JGI-PGF)"/>
            <person name="Walter F."/>
            <person name="Albersmeier A."/>
            <person name="Kalinowski J."/>
            <person name="Ruckert C."/>
        </authorList>
    </citation>
    <scope>NUCLEOTIDE SEQUENCE</scope>
    <source>
        <strain evidence="1">CGMCC 1.6293</strain>
    </source>
</reference>
<dbReference type="EMBL" id="BMLF01000002">
    <property type="protein sequence ID" value="GGM04562.1"/>
    <property type="molecule type" value="Genomic_DNA"/>
</dbReference>
<sequence>MSGLRLLAPIAVQALCEELVAQFEEVNGVPVSMSCLLNPEVPERLREGDTPDLVLTSPADMEALIAADLVSRDMHRPFGRLSLALGRSCEMTDPLRTVPELRDFLRDAREIAYTEGGVSGPEFLAALEELGLTEELGDRLHPMGAGEPARAAAAGKVDLAAAPLPVILSTVGLNPVAILPRTLGTDADISMSLTLPGQDRDAAHDLLNHFSNEESDPLLKEHGVARFSFD</sequence>
<name>A0A917WGB2_9RHOB</name>
<dbReference type="Gene3D" id="3.40.190.10">
    <property type="entry name" value="Periplasmic binding protein-like II"/>
    <property type="match status" value="2"/>
</dbReference>
<organism evidence="1 2">
    <name type="scientific">Pseudooceanicola nanhaiensis</name>
    <dbReference type="NCBI Taxonomy" id="375761"/>
    <lineage>
        <taxon>Bacteria</taxon>
        <taxon>Pseudomonadati</taxon>
        <taxon>Pseudomonadota</taxon>
        <taxon>Alphaproteobacteria</taxon>
        <taxon>Rhodobacterales</taxon>
        <taxon>Paracoccaceae</taxon>
        <taxon>Pseudooceanicola</taxon>
    </lineage>
</organism>
<keyword evidence="2" id="KW-1185">Reference proteome</keyword>
<dbReference type="RefSeq" id="WP_028287385.1">
    <property type="nucleotide sequence ID" value="NZ_BMLF01000002.1"/>
</dbReference>
<reference evidence="1" key="2">
    <citation type="submission" date="2020-09" db="EMBL/GenBank/DDBJ databases">
        <authorList>
            <person name="Sun Q."/>
            <person name="Zhou Y."/>
        </authorList>
    </citation>
    <scope>NUCLEOTIDE SEQUENCE</scope>
    <source>
        <strain evidence="1">CGMCC 1.6293</strain>
    </source>
</reference>
<dbReference type="AlphaFoldDB" id="A0A917WGB2"/>
<proteinExistence type="predicted"/>